<dbReference type="Pfam" id="PF00364">
    <property type="entry name" value="Biotin_lipoyl"/>
    <property type="match status" value="1"/>
</dbReference>
<gene>
    <name evidence="14" type="primary">ZK669.4</name>
    <name evidence="14" type="ORF">T10_4916</name>
</gene>
<evidence type="ECO:0000259" key="12">
    <source>
        <dbReference type="PROSITE" id="PS50968"/>
    </source>
</evidence>
<dbReference type="InterPro" id="IPR050743">
    <property type="entry name" value="2-oxoacid_DH_E2_comp"/>
</dbReference>
<dbReference type="FunFam" id="3.30.559.10:FF:000007">
    <property type="entry name" value="Dihydrolipoamide acetyltransferase component of pyruvate dehydrogenase complex"/>
    <property type="match status" value="1"/>
</dbReference>
<dbReference type="EMBL" id="JYDO01000119">
    <property type="protein sequence ID" value="KRZ70172.1"/>
    <property type="molecule type" value="Genomic_DNA"/>
</dbReference>
<dbReference type="Pfam" id="PF00198">
    <property type="entry name" value="2-oxoacid_dh"/>
    <property type="match status" value="1"/>
</dbReference>
<evidence type="ECO:0000256" key="4">
    <source>
        <dbReference type="ARBA" id="ARBA00022679"/>
    </source>
</evidence>
<dbReference type="InterPro" id="IPR001078">
    <property type="entry name" value="2-oxoacid_DH_actylTfrase"/>
</dbReference>
<evidence type="ECO:0000313" key="15">
    <source>
        <dbReference type="Proteomes" id="UP000054843"/>
    </source>
</evidence>
<keyword evidence="4 10" id="KW-0808">Transferase</keyword>
<evidence type="ECO:0000256" key="8">
    <source>
        <dbReference type="ARBA" id="ARBA00023315"/>
    </source>
</evidence>
<comment type="subcellular location">
    <subcellularLocation>
        <location evidence="2">Mitochondrion matrix</location>
    </subcellularLocation>
</comment>
<dbReference type="CDD" id="cd06849">
    <property type="entry name" value="lipoyl_domain"/>
    <property type="match status" value="1"/>
</dbReference>
<evidence type="ECO:0000256" key="1">
    <source>
        <dbReference type="ARBA" id="ARBA00001938"/>
    </source>
</evidence>
<dbReference type="Pfam" id="PF02817">
    <property type="entry name" value="E3_binding"/>
    <property type="match status" value="1"/>
</dbReference>
<dbReference type="PANTHER" id="PTHR43178:SF5">
    <property type="entry name" value="LIPOAMIDE ACYLTRANSFERASE COMPONENT OF BRANCHED-CHAIN ALPHA-KETO ACID DEHYDROGENASE COMPLEX, MITOCHONDRIAL"/>
    <property type="match status" value="1"/>
</dbReference>
<reference evidence="14 15" key="1">
    <citation type="submission" date="2015-01" db="EMBL/GenBank/DDBJ databases">
        <title>Evolution of Trichinella species and genotypes.</title>
        <authorList>
            <person name="Korhonen P.K."/>
            <person name="Edoardo P."/>
            <person name="Giuseppe L.R."/>
            <person name="Gasser R.B."/>
        </authorList>
    </citation>
    <scope>NUCLEOTIDE SEQUENCE [LARGE SCALE GENOMIC DNA]</scope>
    <source>
        <strain evidence="14">ISS1980</strain>
    </source>
</reference>
<dbReference type="InterPro" id="IPR036625">
    <property type="entry name" value="E3-bd_dom_sf"/>
</dbReference>
<dbReference type="GO" id="GO:0016407">
    <property type="term" value="F:acetyltransferase activity"/>
    <property type="evidence" value="ECO:0007669"/>
    <property type="project" value="TreeGrafter"/>
</dbReference>
<dbReference type="AlphaFoldDB" id="A0A0V1MEX8"/>
<dbReference type="GO" id="GO:0031405">
    <property type="term" value="F:lipoic acid binding"/>
    <property type="evidence" value="ECO:0007669"/>
    <property type="project" value="TreeGrafter"/>
</dbReference>
<evidence type="ECO:0000256" key="11">
    <source>
        <dbReference type="SAM" id="MobiDB-lite"/>
    </source>
</evidence>
<comment type="catalytic activity">
    <reaction evidence="9">
        <text>N(6)-[(R)-dihydrolipoyl]-L-lysyl-[protein] + 2-methylpropanoyl-CoA = N(6)-[(R)-S(8)-2-methylpropanoyldihydrolipoyl]-L-lysyl-[protein] + CoA</text>
        <dbReference type="Rhea" id="RHEA:18865"/>
        <dbReference type="Rhea" id="RHEA-COMP:10475"/>
        <dbReference type="Rhea" id="RHEA-COMP:10497"/>
        <dbReference type="ChEBI" id="CHEBI:57287"/>
        <dbReference type="ChEBI" id="CHEBI:57338"/>
        <dbReference type="ChEBI" id="CHEBI:83100"/>
        <dbReference type="ChEBI" id="CHEBI:83142"/>
        <dbReference type="EC" id="2.3.1.168"/>
    </reaction>
    <physiologicalReaction direction="left-to-right" evidence="9">
        <dbReference type="Rhea" id="RHEA:18866"/>
    </physiologicalReaction>
</comment>
<evidence type="ECO:0000256" key="10">
    <source>
        <dbReference type="RuleBase" id="RU003423"/>
    </source>
</evidence>
<dbReference type="SUPFAM" id="SSF47005">
    <property type="entry name" value="Peripheral subunit-binding domain of 2-oxo acid dehydrogenase complex"/>
    <property type="match status" value="1"/>
</dbReference>
<dbReference type="Gene3D" id="4.10.320.10">
    <property type="entry name" value="E3-binding domain"/>
    <property type="match status" value="1"/>
</dbReference>
<evidence type="ECO:0000256" key="5">
    <source>
        <dbReference type="ARBA" id="ARBA00022823"/>
    </source>
</evidence>
<dbReference type="SUPFAM" id="SSF51230">
    <property type="entry name" value="Single hybrid motif"/>
    <property type="match status" value="1"/>
</dbReference>
<evidence type="ECO:0000259" key="13">
    <source>
        <dbReference type="PROSITE" id="PS51826"/>
    </source>
</evidence>
<comment type="caution">
    <text evidence="14">The sequence shown here is derived from an EMBL/GenBank/DDBJ whole genome shotgun (WGS) entry which is preliminary data.</text>
</comment>
<keyword evidence="15" id="KW-1185">Reference proteome</keyword>
<keyword evidence="8 10" id="KW-0012">Acyltransferase</keyword>
<evidence type="ECO:0000256" key="6">
    <source>
        <dbReference type="ARBA" id="ARBA00022946"/>
    </source>
</evidence>
<evidence type="ECO:0000256" key="3">
    <source>
        <dbReference type="ARBA" id="ARBA00007317"/>
    </source>
</evidence>
<dbReference type="Gene3D" id="2.40.50.100">
    <property type="match status" value="1"/>
</dbReference>
<keyword evidence="5 10" id="KW-0450">Lipoyl</keyword>
<organism evidence="14 15">
    <name type="scientific">Trichinella papuae</name>
    <dbReference type="NCBI Taxonomy" id="268474"/>
    <lineage>
        <taxon>Eukaryota</taxon>
        <taxon>Metazoa</taxon>
        <taxon>Ecdysozoa</taxon>
        <taxon>Nematoda</taxon>
        <taxon>Enoplea</taxon>
        <taxon>Dorylaimia</taxon>
        <taxon>Trichinellida</taxon>
        <taxon>Trichinellidae</taxon>
        <taxon>Trichinella</taxon>
    </lineage>
</organism>
<sequence>MVYFFSSSLIDQNATSPSWAFGAHKVRLFSKSGSQLVRIRGCKVNVRLVKGSFQKWFQFTVVFSHQLTIASAEQPVVIFVKIELRPCDPCGWFGKLFIQKMFHRLLLSRKVLLSEISKIPWNVCKHHFHQCQMLSGRIMQIRLTDIGEGIAEVQMKQHVKIGDQIQEFENLCDVQSDKASVTITSRFSGTVRRLYCEVEEIVPVGSPLLDIETEDEPENMPSDKAADQSEEIQKRAKSDDSFTGSKEKKIVIATPSVRRLAMENKINLSEIKGTGPGGRIVKEDLLNVISAEADANVDASDDEKKSFSTTSALIQDQVIPIRGYRRAMVNADALIKLRHSFMSMDELKDVKITYLSIEIKALSLALLRFPMLNAYLNDTVTELICKTSHNISFAVDTPDGLVVPFISDCQKKSIIQIAKQISDLQAKALNNKLTNAELVGGTFTISNIGSIGGTYASPIIFPPQVAICALGRFQKLPRYDEQNNLKMSNIMPVSWAADHRIIDGATVAKFSNLFKVYLENPSLMLAELN</sequence>
<keyword evidence="6" id="KW-0809">Transit peptide</keyword>
<dbReference type="Gene3D" id="3.30.559.10">
    <property type="entry name" value="Chloramphenicol acetyltransferase-like domain"/>
    <property type="match status" value="1"/>
</dbReference>
<dbReference type="OrthoDB" id="202158at2759"/>
<proteinExistence type="inferred from homology"/>
<feature type="domain" description="Lipoyl-binding" evidence="12">
    <location>
        <begin position="138"/>
        <end position="212"/>
    </location>
</feature>
<evidence type="ECO:0000256" key="7">
    <source>
        <dbReference type="ARBA" id="ARBA00023128"/>
    </source>
</evidence>
<comment type="similarity">
    <text evidence="3 10">Belongs to the 2-oxoacid dehydrogenase family.</text>
</comment>
<dbReference type="PANTHER" id="PTHR43178">
    <property type="entry name" value="DIHYDROLIPOAMIDE ACETYLTRANSFERASE COMPONENT OF PYRUVATE DEHYDROGENASE COMPLEX"/>
    <property type="match status" value="1"/>
</dbReference>
<comment type="cofactor">
    <cofactor evidence="1 10">
        <name>(R)-lipoate</name>
        <dbReference type="ChEBI" id="CHEBI:83088"/>
    </cofactor>
</comment>
<dbReference type="FunFam" id="2.40.50.100:FF:000013">
    <property type="entry name" value="Dihydrolipoamide acetyltransferase component of pyruvate dehydrogenase complex"/>
    <property type="match status" value="1"/>
</dbReference>
<dbReference type="PROSITE" id="PS51826">
    <property type="entry name" value="PSBD"/>
    <property type="match status" value="1"/>
</dbReference>
<dbReference type="GO" id="GO:0043754">
    <property type="term" value="F:dihydrolipoamide branched chain acyltransferase activity"/>
    <property type="evidence" value="ECO:0007669"/>
    <property type="project" value="UniProtKB-EC"/>
</dbReference>
<dbReference type="GO" id="GO:0005759">
    <property type="term" value="C:mitochondrial matrix"/>
    <property type="evidence" value="ECO:0007669"/>
    <property type="project" value="UniProtKB-SubCell"/>
</dbReference>
<dbReference type="InterPro" id="IPR004167">
    <property type="entry name" value="PSBD"/>
</dbReference>
<name>A0A0V1MEX8_9BILA</name>
<evidence type="ECO:0000256" key="2">
    <source>
        <dbReference type="ARBA" id="ARBA00004305"/>
    </source>
</evidence>
<keyword evidence="7" id="KW-0496">Mitochondrion</keyword>
<dbReference type="InterPro" id="IPR000089">
    <property type="entry name" value="Biotin_lipoyl"/>
</dbReference>
<dbReference type="InterPro" id="IPR011053">
    <property type="entry name" value="Single_hybrid_motif"/>
</dbReference>
<evidence type="ECO:0000256" key="9">
    <source>
        <dbReference type="ARBA" id="ARBA00051775"/>
    </source>
</evidence>
<protein>
    <recommendedName>
        <fullName evidence="10">Dihydrolipoamide acetyltransferase component of pyruvate dehydrogenase complex</fullName>
        <ecNumber evidence="10">2.3.1.-</ecNumber>
    </recommendedName>
</protein>
<feature type="domain" description="Peripheral subunit-binding (PSBD)" evidence="13">
    <location>
        <begin position="252"/>
        <end position="289"/>
    </location>
</feature>
<dbReference type="FunFam" id="4.10.320.10:FF:000002">
    <property type="entry name" value="Dihydrolipoamide acetyltransferase component of pyruvate dehydrogenase complex"/>
    <property type="match status" value="1"/>
</dbReference>
<evidence type="ECO:0000313" key="14">
    <source>
        <dbReference type="EMBL" id="KRZ70172.1"/>
    </source>
</evidence>
<dbReference type="InterPro" id="IPR023213">
    <property type="entry name" value="CAT-like_dom_sf"/>
</dbReference>
<accession>A0A0V1MEX8</accession>
<dbReference type="Proteomes" id="UP000054843">
    <property type="component" value="Unassembled WGS sequence"/>
</dbReference>
<dbReference type="PROSITE" id="PS00189">
    <property type="entry name" value="LIPOYL"/>
    <property type="match status" value="1"/>
</dbReference>
<dbReference type="PROSITE" id="PS50968">
    <property type="entry name" value="BIOTINYL_LIPOYL"/>
    <property type="match status" value="1"/>
</dbReference>
<feature type="region of interest" description="Disordered" evidence="11">
    <location>
        <begin position="210"/>
        <end position="241"/>
    </location>
</feature>
<dbReference type="STRING" id="268474.A0A0V1MEX8"/>
<dbReference type="EC" id="2.3.1.-" evidence="10"/>
<dbReference type="InterPro" id="IPR003016">
    <property type="entry name" value="2-oxoA_DH_lipoyl-BS"/>
</dbReference>
<dbReference type="GO" id="GO:0005829">
    <property type="term" value="C:cytosol"/>
    <property type="evidence" value="ECO:0007669"/>
    <property type="project" value="UniProtKB-ARBA"/>
</dbReference>
<feature type="compositionally biased region" description="Basic and acidic residues" evidence="11">
    <location>
        <begin position="224"/>
        <end position="241"/>
    </location>
</feature>
<dbReference type="SUPFAM" id="SSF52777">
    <property type="entry name" value="CoA-dependent acyltransferases"/>
    <property type="match status" value="1"/>
</dbReference>